<accession>A0A8H7S8C5</accession>
<dbReference type="Proteomes" id="UP000646827">
    <property type="component" value="Unassembled WGS sequence"/>
</dbReference>
<comment type="caution">
    <text evidence="2">The sequence shown here is derived from an EMBL/GenBank/DDBJ whole genome shotgun (WGS) entry which is preliminary data.</text>
</comment>
<feature type="compositionally biased region" description="Basic residues" evidence="1">
    <location>
        <begin position="1"/>
        <end position="18"/>
    </location>
</feature>
<evidence type="ECO:0000313" key="2">
    <source>
        <dbReference type="EMBL" id="KAG2224657.1"/>
    </source>
</evidence>
<dbReference type="OrthoDB" id="2251004at2759"/>
<proteinExistence type="predicted"/>
<feature type="compositionally biased region" description="Acidic residues" evidence="1">
    <location>
        <begin position="326"/>
        <end position="337"/>
    </location>
</feature>
<evidence type="ECO:0000313" key="3">
    <source>
        <dbReference type="Proteomes" id="UP000646827"/>
    </source>
</evidence>
<protein>
    <submittedName>
        <fullName evidence="2">Uncharacterized protein</fullName>
    </submittedName>
</protein>
<evidence type="ECO:0000256" key="1">
    <source>
        <dbReference type="SAM" id="MobiDB-lite"/>
    </source>
</evidence>
<organism evidence="2 3">
    <name type="scientific">Circinella minor</name>
    <dbReference type="NCBI Taxonomy" id="1195481"/>
    <lineage>
        <taxon>Eukaryota</taxon>
        <taxon>Fungi</taxon>
        <taxon>Fungi incertae sedis</taxon>
        <taxon>Mucoromycota</taxon>
        <taxon>Mucoromycotina</taxon>
        <taxon>Mucoromycetes</taxon>
        <taxon>Mucorales</taxon>
        <taxon>Lichtheimiaceae</taxon>
        <taxon>Circinella</taxon>
    </lineage>
</organism>
<dbReference type="EMBL" id="JAEPRB010000039">
    <property type="protein sequence ID" value="KAG2224657.1"/>
    <property type="molecule type" value="Genomic_DNA"/>
</dbReference>
<feature type="region of interest" description="Disordered" evidence="1">
    <location>
        <begin position="303"/>
        <end position="348"/>
    </location>
</feature>
<sequence>MSHKKRPRTQLNQKHQHANKSSPDNRPKTITPIIKSIRRSIFTPGSHQQPTQGSYIRTTDYFRSINPSLFFETTSITNNRSIILSAIAKQFPDTPPLGVQLRFKDKRVVVEITPCDDLQRNTLSTKGFILEGQSIIGTPALRKGSGFLIVNVYDLPHLPEHELVLTIQQMFQPYGRILDISLFLSAPHLFFIGQGCVTLDVTDSDQTLATHTLHFPGIDHDIRAFWKGSPPYCRICHEDTHEKAACPKAKAGHYKACSACGGYGRFHSVSCFQQHKQTSPYPQQTGITTSTVAPSVNTAKLNIQGPLLDSTPPPPPPSPSPSPSPDIDDDINQESEAEYSSPSSSPHVLPHIMEIDVAESPSELDGNISNTAAIPSGLNLDGYTIPPTIDNNISITLYETTALTNNSSTTSEVTLPSENIATLSPSNFIGTDSTTAPSQITENNSSMSILQTVNVTAARLLGSTYNESGIRRSSRPSKPNPKYQ</sequence>
<dbReference type="AlphaFoldDB" id="A0A8H7S8C5"/>
<feature type="compositionally biased region" description="Pro residues" evidence="1">
    <location>
        <begin position="311"/>
        <end position="324"/>
    </location>
</feature>
<keyword evidence="3" id="KW-1185">Reference proteome</keyword>
<feature type="region of interest" description="Disordered" evidence="1">
    <location>
        <begin position="1"/>
        <end position="30"/>
    </location>
</feature>
<name>A0A8H7S8C5_9FUNG</name>
<reference evidence="2 3" key="1">
    <citation type="submission" date="2020-12" db="EMBL/GenBank/DDBJ databases">
        <title>Metabolic potential, ecology and presence of endohyphal bacteria is reflected in genomic diversity of Mucoromycotina.</title>
        <authorList>
            <person name="Muszewska A."/>
            <person name="Okrasinska A."/>
            <person name="Steczkiewicz K."/>
            <person name="Drgas O."/>
            <person name="Orlowska M."/>
            <person name="Perlinska-Lenart U."/>
            <person name="Aleksandrzak-Piekarczyk T."/>
            <person name="Szatraj K."/>
            <person name="Zielenkiewicz U."/>
            <person name="Pilsyk S."/>
            <person name="Malc E."/>
            <person name="Mieczkowski P."/>
            <person name="Kruszewska J.S."/>
            <person name="Biernat P."/>
            <person name="Pawlowska J."/>
        </authorList>
    </citation>
    <scope>NUCLEOTIDE SEQUENCE [LARGE SCALE GENOMIC DNA]</scope>
    <source>
        <strain evidence="2 3">CBS 142.35</strain>
    </source>
</reference>
<gene>
    <name evidence="2" type="ORF">INT45_007902</name>
</gene>